<dbReference type="GO" id="GO:0005634">
    <property type="term" value="C:nucleus"/>
    <property type="evidence" value="ECO:0007669"/>
    <property type="project" value="TreeGrafter"/>
</dbReference>
<dbReference type="InterPro" id="IPR008030">
    <property type="entry name" value="NmrA-like"/>
</dbReference>
<dbReference type="Gene3D" id="3.40.50.720">
    <property type="entry name" value="NAD(P)-binding Rossmann-like Domain"/>
    <property type="match status" value="2"/>
</dbReference>
<evidence type="ECO:0000256" key="1">
    <source>
        <dbReference type="ARBA" id="ARBA00006328"/>
    </source>
</evidence>
<accession>A0A9P4UG88</accession>
<protein>
    <submittedName>
        <fullName evidence="4">Hscarg dehydrogenase</fullName>
    </submittedName>
</protein>
<dbReference type="PANTHER" id="PTHR42748:SF11">
    <property type="entry name" value="NMRA-LIKE DOMAIN-CONTAINING PROTEIN"/>
    <property type="match status" value="1"/>
</dbReference>
<feature type="domain" description="NmrA-like" evidence="3">
    <location>
        <begin position="97"/>
        <end position="269"/>
    </location>
</feature>
<dbReference type="InterPro" id="IPR036291">
    <property type="entry name" value="NAD(P)-bd_dom_sf"/>
</dbReference>
<evidence type="ECO:0000256" key="2">
    <source>
        <dbReference type="ARBA" id="ARBA00022857"/>
    </source>
</evidence>
<evidence type="ECO:0000259" key="3">
    <source>
        <dbReference type="Pfam" id="PF05368"/>
    </source>
</evidence>
<dbReference type="Proteomes" id="UP000799764">
    <property type="component" value="Unassembled WGS sequence"/>
</dbReference>
<gene>
    <name evidence="4" type="ORF">P171DRAFT_510537</name>
</gene>
<dbReference type="EMBL" id="MU001496">
    <property type="protein sequence ID" value="KAF2448012.1"/>
    <property type="molecule type" value="Genomic_DNA"/>
</dbReference>
<name>A0A9P4UG88_9PLEO</name>
<reference evidence="4" key="1">
    <citation type="journal article" date="2020" name="Stud. Mycol.">
        <title>101 Dothideomycetes genomes: a test case for predicting lifestyles and emergence of pathogens.</title>
        <authorList>
            <person name="Haridas S."/>
            <person name="Albert R."/>
            <person name="Binder M."/>
            <person name="Bloem J."/>
            <person name="Labutti K."/>
            <person name="Salamov A."/>
            <person name="Andreopoulos B."/>
            <person name="Baker S."/>
            <person name="Barry K."/>
            <person name="Bills G."/>
            <person name="Bluhm B."/>
            <person name="Cannon C."/>
            <person name="Castanera R."/>
            <person name="Culley D."/>
            <person name="Daum C."/>
            <person name="Ezra D."/>
            <person name="Gonzalez J."/>
            <person name="Henrissat B."/>
            <person name="Kuo A."/>
            <person name="Liang C."/>
            <person name="Lipzen A."/>
            <person name="Lutzoni F."/>
            <person name="Magnuson J."/>
            <person name="Mondo S."/>
            <person name="Nolan M."/>
            <person name="Ohm R."/>
            <person name="Pangilinan J."/>
            <person name="Park H.-J."/>
            <person name="Ramirez L."/>
            <person name="Alfaro M."/>
            <person name="Sun H."/>
            <person name="Tritt A."/>
            <person name="Yoshinaga Y."/>
            <person name="Zwiers L.-H."/>
            <person name="Turgeon B."/>
            <person name="Goodwin S."/>
            <person name="Spatafora J."/>
            <person name="Crous P."/>
            <person name="Grigoriev I."/>
        </authorList>
    </citation>
    <scope>NUCLEOTIDE SEQUENCE</scope>
    <source>
        <strain evidence="4">CBS 690.94</strain>
    </source>
</reference>
<feature type="domain" description="NmrA-like" evidence="3">
    <location>
        <begin position="3"/>
        <end position="88"/>
    </location>
</feature>
<dbReference type="Pfam" id="PF05368">
    <property type="entry name" value="NmrA"/>
    <property type="match status" value="2"/>
</dbReference>
<keyword evidence="5" id="KW-1185">Reference proteome</keyword>
<comment type="similarity">
    <text evidence="1">Belongs to the NmrA-type oxidoreductase family.</text>
</comment>
<evidence type="ECO:0000313" key="5">
    <source>
        <dbReference type="Proteomes" id="UP000799764"/>
    </source>
</evidence>
<dbReference type="PANTHER" id="PTHR42748">
    <property type="entry name" value="NITROGEN METABOLITE REPRESSION PROTEIN NMRA FAMILY MEMBER"/>
    <property type="match status" value="1"/>
</dbReference>
<evidence type="ECO:0000313" key="4">
    <source>
        <dbReference type="EMBL" id="KAF2448012.1"/>
    </source>
</evidence>
<dbReference type="OrthoDB" id="300709at2759"/>
<proteinExistence type="inferred from homology"/>
<dbReference type="SUPFAM" id="SSF51735">
    <property type="entry name" value="NAD(P)-binding Rossmann-fold domains"/>
    <property type="match status" value="1"/>
</dbReference>
<dbReference type="Gene3D" id="3.90.25.10">
    <property type="entry name" value="UDP-galactose 4-epimerase, domain 1"/>
    <property type="match status" value="1"/>
</dbReference>
<keyword evidence="2" id="KW-0521">NADP</keyword>
<comment type="caution">
    <text evidence="4">The sequence shown here is derived from an EMBL/GenBank/DDBJ whole genome shotgun (WGS) entry which is preliminary data.</text>
</comment>
<dbReference type="AlphaFoldDB" id="A0A9P4UG88"/>
<dbReference type="InterPro" id="IPR051164">
    <property type="entry name" value="NmrA-like_oxidored"/>
</dbReference>
<sequence length="277" mass="30855">MFKILAIFGATGKQEISIIDHVLNDSELSRQYKIRAITRDFTSAKAKLLQDKVEVVHGAILNRPSVETALTGVHAVFIMTASFLSPDVEGQISSSALPSIYELSGGKYVKVTGFDIKAKAEQYIWGLPVPSAFCSLGSFVENFESYSYLTPRKEEDVNSVRDTGKFVGAILAEPDKFDGKTLCDATKLYSLQEMIAIVSKATGKDITYKHISPDEFRKRLKLPDSVVDMFMEMITFLDETEYFGPNTENLVAWSANNARGKLSTLEEYLEAHPLRLE</sequence>
<organism evidence="4 5">
    <name type="scientific">Karstenula rhodostoma CBS 690.94</name>
    <dbReference type="NCBI Taxonomy" id="1392251"/>
    <lineage>
        <taxon>Eukaryota</taxon>
        <taxon>Fungi</taxon>
        <taxon>Dikarya</taxon>
        <taxon>Ascomycota</taxon>
        <taxon>Pezizomycotina</taxon>
        <taxon>Dothideomycetes</taxon>
        <taxon>Pleosporomycetidae</taxon>
        <taxon>Pleosporales</taxon>
        <taxon>Massarineae</taxon>
        <taxon>Didymosphaeriaceae</taxon>
        <taxon>Karstenula</taxon>
    </lineage>
</organism>